<dbReference type="Proteomes" id="UP001497453">
    <property type="component" value="Chromosome 3"/>
</dbReference>
<evidence type="ECO:0000313" key="14">
    <source>
        <dbReference type="Proteomes" id="UP001497453"/>
    </source>
</evidence>
<evidence type="ECO:0000256" key="8">
    <source>
        <dbReference type="ARBA" id="ARBA00023180"/>
    </source>
</evidence>
<keyword evidence="8" id="KW-0325">Glycoprotein</keyword>
<evidence type="ECO:0000256" key="5">
    <source>
        <dbReference type="ARBA" id="ARBA00022840"/>
    </source>
</evidence>
<sequence>MPGCTQDTAFGPGSTCRDLDFTLKFEQIILSFAADIVFLILCATRLVYLSRQASKLESPGWFHLCLKILMIVMTIVFNATSLPFLLRARNDGVMSLWVAGPAIQLVSAIPLGVLVVIEHFRSVTPSSVVVSYTLIKTIFTSTTLRTYAKIDLFTNARNAAIFSTLTTASYGILFYVEILEKRRLLRQKNLPKESTSSFLTRSAYIWLLPFLWRGRTKVLTVDDCNAIPEEFGACASGSRLQEALEKTPKGSFFLLRASFRAFGPSFLSPVIPRIILLLSTFAQPLLVTQMISFVSDSNRSAEEGWALVGGFVCVYGIMALATSLYWEKVFDLTVLYRGALVRNIYTKSLRLSSYRARSLGSGVASTYMSVDVERICQGTEFFHEMWASFLSVILAVIVVYSQATWPAFLPLVVTTLLITAASRISKHLGAQQSAWLAATDRRVKFLSSIINKFLPIKWANYEDILAQRVAELRAKEMKEANTFFVYFTVVASLSLTSGSLCTLAVLGPYAAIAGHHGHGPLDVNHVFTIVTAVNLLNFPLNMLGQYLPILVASYASLKRIESFLLLDEKSDDEDEELEDDSDKDPSLNEKAMQTLKPDDHFTPIIMSSASFSWDPEADAFLKDVTVEFNTSQLHICAGSVASGKSLLLLSILGETVLRGGRYARPPIRFAYASQDALIVTGTIRDNILFGTEFDERRYLKVLEACALTSEVQKFRAGDQTMLGEKGSRLSGGQRQRVTLARAVYANAPWTLLDDPLSALDAHTETRVFSSLFGPNGLLQGRAVILVTHNVKHLRSAGHILVMEEGRLRHNGTLQEIVDAGYDLKVIETSHSGDENSKAVDQTFEDKSAEEKSSTEESVISKTSLGFRPYIFYAQMATWKQAVMGLLLVALTGVMKLGLQVYLKEWSTTNDAHADAWIGGYAGFNFVWVVTNIIAIWQFTCIMANTTGKTVHSAEVKSLFAALPTYFMSTPAGTIINRLSQDVFLMDYEFTLALINWTLQLVTLLGMLVFIFVATPWLTLSVIPLGLLYYGTLVFYTATSTQLQHLQIASKSPLYTLFSSTMTGLETIRAYGAEVYFWKQNDMYLDRSQKPFYLRFAGMRFLRTVLSLISFVVAVGLAILSVALRHSTDPSLLGLGLSNLTNLALQLSLLLMTFANLENGSVAVSRIHEVVSLPPEDTSTSTKVSLSVPTNWPSTGEIKFENVQLQYKPDLSPVLHDISFHVKAGQRVGICGQSGSGKSSLILALFHGLQTPLISGKITIDGLEASSTSLRAWRQAMSLVVQDAFLWHASLRDNLDPERQLSDVDIWSALEHVGMKDAVTTLPDKLDTVIEDGGSLSKGQKQLLCLARVLLHKRKIVVLDEASSSLDVKTDEKMHEVINTELAGCTILAVAHRIATIIDYDWILVMHEGIIVESGTPQELLGLPASKFAALASNQGLISTSQV</sequence>
<keyword evidence="3 10" id="KW-0812">Transmembrane</keyword>
<evidence type="ECO:0000256" key="9">
    <source>
        <dbReference type="SAM" id="MobiDB-lite"/>
    </source>
</evidence>
<comment type="subcellular location">
    <subcellularLocation>
        <location evidence="1">Membrane</location>
        <topology evidence="1">Multi-pass membrane protein</topology>
    </subcellularLocation>
</comment>
<evidence type="ECO:0000313" key="13">
    <source>
        <dbReference type="EMBL" id="CAL1703414.1"/>
    </source>
</evidence>
<feature type="transmembrane region" description="Helical" evidence="10">
    <location>
        <begin position="1135"/>
        <end position="1156"/>
    </location>
</feature>
<feature type="transmembrane region" description="Helical" evidence="10">
    <location>
        <begin position="922"/>
        <end position="943"/>
    </location>
</feature>
<keyword evidence="14" id="KW-1185">Reference proteome</keyword>
<dbReference type="Pfam" id="PF00005">
    <property type="entry name" value="ABC_tran"/>
    <property type="match status" value="2"/>
</dbReference>
<name>A0ABP1D8C6_9APHY</name>
<dbReference type="CDD" id="cd03244">
    <property type="entry name" value="ABCC_MRP_domain2"/>
    <property type="match status" value="1"/>
</dbReference>
<keyword evidence="5" id="KW-0067">ATP-binding</keyword>
<dbReference type="SMART" id="SM00382">
    <property type="entry name" value="AAA"/>
    <property type="match status" value="2"/>
</dbReference>
<feature type="transmembrane region" description="Helical" evidence="10">
    <location>
        <begin position="305"/>
        <end position="326"/>
    </location>
</feature>
<dbReference type="CDD" id="cd18580">
    <property type="entry name" value="ABC_6TM_ABCC_D2"/>
    <property type="match status" value="1"/>
</dbReference>
<evidence type="ECO:0000256" key="2">
    <source>
        <dbReference type="ARBA" id="ARBA00022448"/>
    </source>
</evidence>
<feature type="transmembrane region" description="Helical" evidence="10">
    <location>
        <begin position="160"/>
        <end position="179"/>
    </location>
</feature>
<dbReference type="InterPro" id="IPR036640">
    <property type="entry name" value="ABC1_TM_sf"/>
</dbReference>
<dbReference type="PROSITE" id="PS50929">
    <property type="entry name" value="ABC_TM1F"/>
    <property type="match status" value="2"/>
</dbReference>
<dbReference type="PANTHER" id="PTHR24223">
    <property type="entry name" value="ATP-BINDING CASSETTE SUB-FAMILY C"/>
    <property type="match status" value="1"/>
</dbReference>
<keyword evidence="7 10" id="KW-0472">Membrane</keyword>
<dbReference type="CDD" id="cd18579">
    <property type="entry name" value="ABC_6TM_ABCC_D1"/>
    <property type="match status" value="1"/>
</dbReference>
<evidence type="ECO:0000256" key="6">
    <source>
        <dbReference type="ARBA" id="ARBA00022989"/>
    </source>
</evidence>
<feature type="transmembrane region" description="Helical" evidence="10">
    <location>
        <begin position="526"/>
        <end position="551"/>
    </location>
</feature>
<reference evidence="14" key="1">
    <citation type="submission" date="2024-04" db="EMBL/GenBank/DDBJ databases">
        <authorList>
            <person name="Shaw F."/>
            <person name="Minotto A."/>
        </authorList>
    </citation>
    <scope>NUCLEOTIDE SEQUENCE [LARGE SCALE GENOMIC DNA]</scope>
</reference>
<dbReference type="PANTHER" id="PTHR24223:SF399">
    <property type="entry name" value="ABC TRANSPORTER ATNG"/>
    <property type="match status" value="1"/>
</dbReference>
<dbReference type="InterPro" id="IPR011527">
    <property type="entry name" value="ABC1_TM_dom"/>
</dbReference>
<evidence type="ECO:0000256" key="3">
    <source>
        <dbReference type="ARBA" id="ARBA00022692"/>
    </source>
</evidence>
<dbReference type="InterPro" id="IPR056227">
    <property type="entry name" value="TMD0_ABC"/>
</dbReference>
<feature type="domain" description="ABC transporter" evidence="11">
    <location>
        <begin position="604"/>
        <end position="829"/>
    </location>
</feature>
<dbReference type="Pfam" id="PF24357">
    <property type="entry name" value="TMD0_ABC"/>
    <property type="match status" value="1"/>
</dbReference>
<evidence type="ECO:0000256" key="4">
    <source>
        <dbReference type="ARBA" id="ARBA00022741"/>
    </source>
</evidence>
<feature type="transmembrane region" description="Helical" evidence="10">
    <location>
        <begin position="1016"/>
        <end position="1037"/>
    </location>
</feature>
<feature type="transmembrane region" description="Helical" evidence="10">
    <location>
        <begin position="483"/>
        <end position="506"/>
    </location>
</feature>
<keyword evidence="2" id="KW-0813">Transport</keyword>
<dbReference type="Pfam" id="PF00664">
    <property type="entry name" value="ABC_membrane"/>
    <property type="match status" value="2"/>
</dbReference>
<dbReference type="CDD" id="cd03250">
    <property type="entry name" value="ABCC_MRP_domain1"/>
    <property type="match status" value="1"/>
</dbReference>
<feature type="transmembrane region" description="Helical" evidence="10">
    <location>
        <begin position="1104"/>
        <end position="1123"/>
    </location>
</feature>
<dbReference type="EMBL" id="OZ037946">
    <property type="protein sequence ID" value="CAL1703414.1"/>
    <property type="molecule type" value="Genomic_DNA"/>
</dbReference>
<feature type="transmembrane region" description="Helical" evidence="10">
    <location>
        <begin position="28"/>
        <end position="48"/>
    </location>
</feature>
<keyword evidence="6 10" id="KW-1133">Transmembrane helix</keyword>
<feature type="domain" description="ABC transmembrane type-1" evidence="12">
    <location>
        <begin position="274"/>
        <end position="552"/>
    </location>
</feature>
<evidence type="ECO:0000256" key="10">
    <source>
        <dbReference type="SAM" id="Phobius"/>
    </source>
</evidence>
<keyword evidence="4" id="KW-0547">Nucleotide-binding</keyword>
<protein>
    <recommendedName>
        <fullName evidence="15">P-loop containing nucleoside triphosphate hydrolase protein</fullName>
    </recommendedName>
</protein>
<feature type="domain" description="ABC transmembrane type-1" evidence="12">
    <location>
        <begin position="882"/>
        <end position="1158"/>
    </location>
</feature>
<proteinExistence type="predicted"/>
<dbReference type="Gene3D" id="3.40.50.300">
    <property type="entry name" value="P-loop containing nucleotide triphosphate hydrolases"/>
    <property type="match status" value="2"/>
</dbReference>
<evidence type="ECO:0000256" key="1">
    <source>
        <dbReference type="ARBA" id="ARBA00004141"/>
    </source>
</evidence>
<evidence type="ECO:0008006" key="15">
    <source>
        <dbReference type="Google" id="ProtNLM"/>
    </source>
</evidence>
<feature type="transmembrane region" description="Helical" evidence="10">
    <location>
        <begin position="989"/>
        <end position="1010"/>
    </location>
</feature>
<dbReference type="InterPro" id="IPR044726">
    <property type="entry name" value="ABCC_6TM_D2"/>
</dbReference>
<dbReference type="InterPro" id="IPR027417">
    <property type="entry name" value="P-loop_NTPase"/>
</dbReference>
<evidence type="ECO:0000259" key="12">
    <source>
        <dbReference type="PROSITE" id="PS50929"/>
    </source>
</evidence>
<feature type="region of interest" description="Disordered" evidence="9">
    <location>
        <begin position="832"/>
        <end position="854"/>
    </location>
</feature>
<dbReference type="InterPro" id="IPR003439">
    <property type="entry name" value="ABC_transporter-like_ATP-bd"/>
</dbReference>
<dbReference type="PROSITE" id="PS50893">
    <property type="entry name" value="ABC_TRANSPORTER_2"/>
    <property type="match status" value="2"/>
</dbReference>
<evidence type="ECO:0000259" key="11">
    <source>
        <dbReference type="PROSITE" id="PS50893"/>
    </source>
</evidence>
<evidence type="ECO:0000256" key="7">
    <source>
        <dbReference type="ARBA" id="ARBA00023136"/>
    </source>
</evidence>
<dbReference type="Gene3D" id="1.20.1560.10">
    <property type="entry name" value="ABC transporter type 1, transmembrane domain"/>
    <property type="match status" value="2"/>
</dbReference>
<dbReference type="InterPro" id="IPR044746">
    <property type="entry name" value="ABCC_6TM_D1"/>
</dbReference>
<dbReference type="SUPFAM" id="SSF52540">
    <property type="entry name" value="P-loop containing nucleoside triphosphate hydrolases"/>
    <property type="match status" value="2"/>
</dbReference>
<dbReference type="SUPFAM" id="SSF90123">
    <property type="entry name" value="ABC transporter transmembrane region"/>
    <property type="match status" value="2"/>
</dbReference>
<dbReference type="InterPro" id="IPR003593">
    <property type="entry name" value="AAA+_ATPase"/>
</dbReference>
<feature type="transmembrane region" description="Helical" evidence="10">
    <location>
        <begin position="96"/>
        <end position="117"/>
    </location>
</feature>
<dbReference type="PROSITE" id="PS00211">
    <property type="entry name" value="ABC_TRANSPORTER_1"/>
    <property type="match status" value="2"/>
</dbReference>
<feature type="transmembrane region" description="Helical" evidence="10">
    <location>
        <begin position="881"/>
        <end position="902"/>
    </location>
</feature>
<dbReference type="InterPro" id="IPR017871">
    <property type="entry name" value="ABC_transporter-like_CS"/>
</dbReference>
<dbReference type="InterPro" id="IPR050173">
    <property type="entry name" value="ABC_transporter_C-like"/>
</dbReference>
<feature type="domain" description="ABC transporter" evidence="11">
    <location>
        <begin position="1197"/>
        <end position="1432"/>
    </location>
</feature>
<feature type="transmembrane region" description="Helical" evidence="10">
    <location>
        <begin position="60"/>
        <end position="84"/>
    </location>
</feature>
<gene>
    <name evidence="13" type="ORF">GFSPODELE1_LOCUS4565</name>
</gene>
<accession>A0ABP1D8C6</accession>
<organism evidence="13 14">
    <name type="scientific">Somion occarium</name>
    <dbReference type="NCBI Taxonomy" id="3059160"/>
    <lineage>
        <taxon>Eukaryota</taxon>
        <taxon>Fungi</taxon>
        <taxon>Dikarya</taxon>
        <taxon>Basidiomycota</taxon>
        <taxon>Agaricomycotina</taxon>
        <taxon>Agaricomycetes</taxon>
        <taxon>Polyporales</taxon>
        <taxon>Cerrenaceae</taxon>
        <taxon>Somion</taxon>
    </lineage>
</organism>
<feature type="transmembrane region" description="Helical" evidence="10">
    <location>
        <begin position="129"/>
        <end position="148"/>
    </location>
</feature>